<evidence type="ECO:0000256" key="4">
    <source>
        <dbReference type="ARBA" id="ARBA00022989"/>
    </source>
</evidence>
<evidence type="ECO:0000256" key="3">
    <source>
        <dbReference type="ARBA" id="ARBA00022737"/>
    </source>
</evidence>
<evidence type="ECO:0000313" key="9">
    <source>
        <dbReference type="EMBL" id="KAF5946526.1"/>
    </source>
</evidence>
<name>A0A7J7H482_CAMSI</name>
<evidence type="ECO:0000259" key="8">
    <source>
        <dbReference type="Pfam" id="PF13962"/>
    </source>
</evidence>
<dbReference type="PANTHER" id="PTHR24186">
    <property type="entry name" value="PROTEIN PHOSPHATASE 1 REGULATORY SUBUNIT"/>
    <property type="match status" value="1"/>
</dbReference>
<protein>
    <recommendedName>
        <fullName evidence="8">PGG domain-containing protein</fullName>
    </recommendedName>
</protein>
<evidence type="ECO:0000313" key="10">
    <source>
        <dbReference type="Proteomes" id="UP000593564"/>
    </source>
</evidence>
<dbReference type="Pfam" id="PF13962">
    <property type="entry name" value="PGG"/>
    <property type="match status" value="1"/>
</dbReference>
<keyword evidence="4 7" id="KW-1133">Transmembrane helix</keyword>
<comment type="caution">
    <text evidence="9">The sequence shown here is derived from an EMBL/GenBank/DDBJ whole genome shotgun (WGS) entry which is preliminary data.</text>
</comment>
<keyword evidence="10" id="KW-1185">Reference proteome</keyword>
<dbReference type="GO" id="GO:0005886">
    <property type="term" value="C:plasma membrane"/>
    <property type="evidence" value="ECO:0007669"/>
    <property type="project" value="TreeGrafter"/>
</dbReference>
<dbReference type="Proteomes" id="UP000593564">
    <property type="component" value="Unassembled WGS sequence"/>
</dbReference>
<gene>
    <name evidence="9" type="ORF">HYC85_016754</name>
</gene>
<sequence length="179" mass="19670">MATIPIFDGTNYEFWSVKMRALFLSMDAAALSYIQQGVSDRIFPSIKDATKAKQAWDILFVQNEREPTRPDYRNVICVTHIDLRQTGENHLIVATLVATVAFTAGFTMPGGYNGNDGPNQGMAILTREAAFKVFMVTDIIAMSLSISAVLIHFYTAITNNWDPEGGLSPSGQGTQLVVM</sequence>
<dbReference type="InterPro" id="IPR026961">
    <property type="entry name" value="PGG_dom"/>
</dbReference>
<dbReference type="PANTHER" id="PTHR24186:SF50">
    <property type="entry name" value="ANKYRIN REPEAT-CONTAINING PROTEIN ITN1-LIKE ISOFORM X1"/>
    <property type="match status" value="1"/>
</dbReference>
<reference evidence="9 10" key="2">
    <citation type="submission" date="2020-07" db="EMBL/GenBank/DDBJ databases">
        <title>Genome assembly of wild tea tree DASZ reveals pedigree and selection history of tea varieties.</title>
        <authorList>
            <person name="Zhang W."/>
        </authorList>
    </citation>
    <scope>NUCLEOTIDE SEQUENCE [LARGE SCALE GENOMIC DNA]</scope>
    <source>
        <strain evidence="10">cv. G240</strain>
        <tissue evidence="9">Leaf</tissue>
    </source>
</reference>
<organism evidence="9 10">
    <name type="scientific">Camellia sinensis</name>
    <name type="common">Tea plant</name>
    <name type="synonym">Thea sinensis</name>
    <dbReference type="NCBI Taxonomy" id="4442"/>
    <lineage>
        <taxon>Eukaryota</taxon>
        <taxon>Viridiplantae</taxon>
        <taxon>Streptophyta</taxon>
        <taxon>Embryophyta</taxon>
        <taxon>Tracheophyta</taxon>
        <taxon>Spermatophyta</taxon>
        <taxon>Magnoliopsida</taxon>
        <taxon>eudicotyledons</taxon>
        <taxon>Gunneridae</taxon>
        <taxon>Pentapetalae</taxon>
        <taxon>asterids</taxon>
        <taxon>Ericales</taxon>
        <taxon>Theaceae</taxon>
        <taxon>Camellia</taxon>
    </lineage>
</organism>
<keyword evidence="5" id="KW-0040">ANK repeat</keyword>
<dbReference type="AlphaFoldDB" id="A0A7J7H482"/>
<evidence type="ECO:0000256" key="7">
    <source>
        <dbReference type="SAM" id="Phobius"/>
    </source>
</evidence>
<accession>A0A7J7H482</accession>
<evidence type="ECO:0000256" key="1">
    <source>
        <dbReference type="ARBA" id="ARBA00004141"/>
    </source>
</evidence>
<evidence type="ECO:0000256" key="6">
    <source>
        <dbReference type="ARBA" id="ARBA00023136"/>
    </source>
</evidence>
<keyword evidence="6 7" id="KW-0472">Membrane</keyword>
<reference evidence="10" key="1">
    <citation type="journal article" date="2020" name="Nat. Commun.">
        <title>Genome assembly of wild tea tree DASZ reveals pedigree and selection history of tea varieties.</title>
        <authorList>
            <person name="Zhang W."/>
            <person name="Zhang Y."/>
            <person name="Qiu H."/>
            <person name="Guo Y."/>
            <person name="Wan H."/>
            <person name="Zhang X."/>
            <person name="Scossa F."/>
            <person name="Alseekh S."/>
            <person name="Zhang Q."/>
            <person name="Wang P."/>
            <person name="Xu L."/>
            <person name="Schmidt M.H."/>
            <person name="Jia X."/>
            <person name="Li D."/>
            <person name="Zhu A."/>
            <person name="Guo F."/>
            <person name="Chen W."/>
            <person name="Ni D."/>
            <person name="Usadel B."/>
            <person name="Fernie A.R."/>
            <person name="Wen W."/>
        </authorList>
    </citation>
    <scope>NUCLEOTIDE SEQUENCE [LARGE SCALE GENOMIC DNA]</scope>
    <source>
        <strain evidence="10">cv. G240</strain>
    </source>
</reference>
<feature type="transmembrane region" description="Helical" evidence="7">
    <location>
        <begin position="133"/>
        <end position="154"/>
    </location>
</feature>
<comment type="subcellular location">
    <subcellularLocation>
        <location evidence="1">Membrane</location>
        <topology evidence="1">Multi-pass membrane protein</topology>
    </subcellularLocation>
</comment>
<feature type="domain" description="PGG" evidence="8">
    <location>
        <begin position="83"/>
        <end position="157"/>
    </location>
</feature>
<evidence type="ECO:0000256" key="5">
    <source>
        <dbReference type="ARBA" id="ARBA00023043"/>
    </source>
</evidence>
<feature type="transmembrane region" description="Helical" evidence="7">
    <location>
        <begin position="91"/>
        <end position="112"/>
    </location>
</feature>
<dbReference type="EMBL" id="JACBKZ010000007">
    <property type="protein sequence ID" value="KAF5946526.1"/>
    <property type="molecule type" value="Genomic_DNA"/>
</dbReference>
<keyword evidence="3" id="KW-0677">Repeat</keyword>
<keyword evidence="2 7" id="KW-0812">Transmembrane</keyword>
<evidence type="ECO:0000256" key="2">
    <source>
        <dbReference type="ARBA" id="ARBA00022692"/>
    </source>
</evidence>
<proteinExistence type="predicted"/>